<dbReference type="Proteomes" id="UP000594463">
    <property type="component" value="Chromosome"/>
</dbReference>
<evidence type="ECO:0000313" key="2">
    <source>
        <dbReference type="Proteomes" id="UP000594463"/>
    </source>
</evidence>
<sequence length="64" mass="7661">MSNEKENMREMFEEMFFSPLTNFFGPQVSEEVRNHLSLARIEMLKAMRTFIESEIDKLEKTVQD</sequence>
<organism evidence="1 2">
    <name type="scientific">Atribacter laminatus</name>
    <dbReference type="NCBI Taxonomy" id="2847778"/>
    <lineage>
        <taxon>Bacteria</taxon>
        <taxon>Pseudomonadati</taxon>
        <taxon>Atribacterota</taxon>
        <taxon>Atribacteria</taxon>
        <taxon>Atribacterales</taxon>
        <taxon>Atribacteraceae</taxon>
        <taxon>Atribacter</taxon>
    </lineage>
</organism>
<gene>
    <name evidence="1" type="ORF">RT761_00420</name>
</gene>
<dbReference type="KEGG" id="alam:RT761_00420"/>
<evidence type="ECO:0000313" key="1">
    <source>
        <dbReference type="EMBL" id="QPM67226.1"/>
    </source>
</evidence>
<protein>
    <submittedName>
        <fullName evidence="1">Uncharacterized protein</fullName>
    </submittedName>
</protein>
<reference evidence="1 2" key="1">
    <citation type="journal article" date="2021" name="Nat. Commun.">
        <title>Isolation of a member of the candidate phylum Atribacteria reveals a unique cell membrane structure.</title>
        <authorList>
            <person name="Taiki K."/>
            <person name="Nobu M.K."/>
            <person name="Kusada H."/>
            <person name="Meng X.-Y."/>
            <person name="Hosoki N."/>
            <person name="Uematsu K."/>
            <person name="Yoshioka H."/>
            <person name="Kamagata Y."/>
            <person name="Tamaki H."/>
        </authorList>
    </citation>
    <scope>NUCLEOTIDE SEQUENCE [LARGE SCALE GENOMIC DNA]</scope>
    <source>
        <strain evidence="1 2">RT761</strain>
    </source>
</reference>
<dbReference type="AlphaFoldDB" id="A0A7T1AJT8"/>
<name>A0A7T1AJT8_ATRLM</name>
<proteinExistence type="predicted"/>
<dbReference type="EMBL" id="CP065383">
    <property type="protein sequence ID" value="QPM67226.1"/>
    <property type="molecule type" value="Genomic_DNA"/>
</dbReference>
<keyword evidence="2" id="KW-1185">Reference proteome</keyword>
<dbReference type="RefSeq" id="WP_218112445.1">
    <property type="nucleotide sequence ID" value="NZ_CP065383.1"/>
</dbReference>
<accession>A0A7T1AJT8</accession>